<dbReference type="Pfam" id="PF13476">
    <property type="entry name" value="AAA_23"/>
    <property type="match status" value="1"/>
</dbReference>
<evidence type="ECO:0000256" key="9">
    <source>
        <dbReference type="ARBA" id="ARBA00022832"/>
    </source>
</evidence>
<keyword evidence="13" id="KW-0443">Lipid metabolism</keyword>
<dbReference type="InterPro" id="IPR009078">
    <property type="entry name" value="Ferritin-like_SF"/>
</dbReference>
<dbReference type="PROSITE" id="PS50056">
    <property type="entry name" value="TYR_PHOSPHATASE_2"/>
    <property type="match status" value="1"/>
</dbReference>
<feature type="domain" description="Phosphatase tensin-type" evidence="17">
    <location>
        <begin position="1281"/>
        <end position="1449"/>
    </location>
</feature>
<dbReference type="Pfam" id="PF22785">
    <property type="entry name" value="Tc-R-P"/>
    <property type="match status" value="1"/>
</dbReference>
<dbReference type="InterPro" id="IPR038729">
    <property type="entry name" value="Rad50/SbcC_AAA"/>
</dbReference>
<keyword evidence="14" id="KW-0275">Fatty acid biosynthesis</keyword>
<dbReference type="InterPro" id="IPR000387">
    <property type="entry name" value="Tyr_Pase_dom"/>
</dbReference>
<dbReference type="InterPro" id="IPR005067">
    <property type="entry name" value="Fatty_acid_desaturase-2"/>
</dbReference>
<dbReference type="PROSITE" id="PS00383">
    <property type="entry name" value="TYR_PHOSPHATASE_1"/>
    <property type="match status" value="1"/>
</dbReference>
<dbReference type="InterPro" id="IPR012348">
    <property type="entry name" value="RNR-like"/>
</dbReference>
<evidence type="ECO:0000313" key="18">
    <source>
        <dbReference type="EMBL" id="KAK9831419.1"/>
    </source>
</evidence>
<evidence type="ECO:0000256" key="13">
    <source>
        <dbReference type="ARBA" id="ARBA00023098"/>
    </source>
</evidence>
<dbReference type="SUPFAM" id="SSF52540">
    <property type="entry name" value="P-loop containing nucleoside triphosphate hydrolases"/>
    <property type="match status" value="1"/>
</dbReference>
<dbReference type="SUPFAM" id="SSF52799">
    <property type="entry name" value="(Phosphotyrosine protein) phosphatases II"/>
    <property type="match status" value="1"/>
</dbReference>
<keyword evidence="15" id="KW-0175">Coiled coil</keyword>
<dbReference type="Pfam" id="PF03405">
    <property type="entry name" value="FA_desaturase_2"/>
    <property type="match status" value="1"/>
</dbReference>
<dbReference type="Gene3D" id="3.90.190.10">
    <property type="entry name" value="Protein tyrosine phosphatase superfamily"/>
    <property type="match status" value="1"/>
</dbReference>
<comment type="subunit">
    <text evidence="4">Homodimer.</text>
</comment>
<comment type="similarity">
    <text evidence="3">Belongs to the fatty acid desaturase type 2 family.</text>
</comment>
<protein>
    <recommendedName>
        <fullName evidence="20">Phosphatidylinositol-3,4,5-trisphosphate 3-phosphatase</fullName>
    </recommendedName>
</protein>
<evidence type="ECO:0000256" key="4">
    <source>
        <dbReference type="ARBA" id="ARBA00011738"/>
    </source>
</evidence>
<evidence type="ECO:0008006" key="20">
    <source>
        <dbReference type="Google" id="ProtNLM"/>
    </source>
</evidence>
<accession>A0AAW1RCD1</accession>
<dbReference type="GO" id="GO:0046872">
    <property type="term" value="F:metal ion binding"/>
    <property type="evidence" value="ECO:0007669"/>
    <property type="project" value="UniProtKB-KW"/>
</dbReference>
<dbReference type="GO" id="GO:0006302">
    <property type="term" value="P:double-strand break repair"/>
    <property type="evidence" value="ECO:0007669"/>
    <property type="project" value="InterPro"/>
</dbReference>
<dbReference type="GO" id="GO:0009507">
    <property type="term" value="C:chloroplast"/>
    <property type="evidence" value="ECO:0007669"/>
    <property type="project" value="UniProtKB-SubCell"/>
</dbReference>
<sequence>MAQKHLFLGAAPTSTAIREQDRLVKKVSKAISAPAVQIPFLALEQLGSAGLTTNKMRMAGALAPHSACQGPIIIKGQVLHSISAQRLDVVNSMEDHVDRTVLPILKDVKACWQPTDFLPDSSSPDFVDEVVELRKRAASLPDDYLVVLVGDMITEEALPTYMAMLNTLDGVRDQTGAEQTPWGRWNRQWTAEENRHGDLMNKYCYLTGRVNMKAIEVTIQRLIGSGMDPKTENNPYLGFIYTSFQERATKISHGNTAAHAAEHGDKVLGKICAAIAGDEARHEKAYIKIVDALFERDPSGTMTAFADMMRKQIVMPAHYMDDLEHQGRTGRSLFKDFSSVAQMTGTYTGHDYVDIMEFLMKHWRISELTGLTSEAAKAQDDLSSLLIKFRKLTNRNDRILKSKATVPTAFSWIFNREDSGVDWQAVKRWLVFSDLHVSTKTVDTCCQVLRCVREEAAARDAGVLFLGDFWHARGALPVVALNSVLAEFRTWAQPTLMLVGNHDQVTLSGLDHGLTPIAEACASVHVFDRPSVFLDALWLPFRRDPAELEACVRACGPVRAIFGHADVLGAFVNETFQAREGLPPELFPAEIPTYLGHYHKPHMVGNTRVQYVGSPYEVSRSEAGQQKALLVLDAAWREVERIPLDLGARHFSLASAVPALPAHLRSGDRVRWTLPEPEMLDTAGGLVADLRSRGVDVEVVLPPPAAAPRVPLAEDMSALALFATYADRAGLSPEAAALGAQILQEVAGQGQALRHEPADVQLDSLQIEGYGPFRDVVQYPLGARGVLVVCGRNEDDAGADSNGAGKSALVMAPLWALTGRSDARAEGSGGRGLTAADVVNDDMRSARVRVEGTVNGERFVVERITRRKQLARLTFELGGTDCTGADARLTQAAIEARLAASMLARVAFHGQADVNGLLEADDKRFKEELGRVVDLDVWEAAKAVAVERLRAARTAAAQAEREQQVRRELAEKLAAQSAEAGARGANWEAARAASAREAEEAAESEALVQQLRSEAAALSDRLARERTDYGGALGAWQASSSALAAYAALGDASGLAAAVCDRCLRPVDGATFAANLSRLRADEAAANAARSEVEQQVVASQAQLHTTDERVRGMMGAAALRAQQARTAEQRAAAAAAAAVAAQQEAARRAERSEPRERSLRQLSGGERRRVGLALALGFSELIAARGRLRCNLIVLDEVLQQLDGEGCARVAAVLRGLPQESVLVVGQANSFVTEAFDAADVATFCGIEVFHMADIDVKGGDCALLTPSDYEALEELEYAFIVRRINLKPDLLLNTKEIPGFGTGVARLFRNSAPEVLSVLESKHAGHFRVYNLCAERTYPAARLGGHVVHLPCEDHQAPPLALLQSFCDDAAAHLAANLGNVCVVHCKAGKGRTGVFISALFLHLGICRDVDAALQLYTAKRMRVGAGVTIPSQIRFLRYFADQSSAGPAAGVTSEGLHAAPVAGARVVADSAGYAIAALRSCNVEGEVKVEVQREALGRTWPLFNAWLSTAYLAAGDTVLTRCELDKVKTAAHHATELRMTFIESASSDAAINRVPDVTLH</sequence>
<evidence type="ECO:0000256" key="1">
    <source>
        <dbReference type="ARBA" id="ARBA00001954"/>
    </source>
</evidence>
<evidence type="ECO:0000256" key="6">
    <source>
        <dbReference type="ARBA" id="ARBA00022528"/>
    </source>
</evidence>
<dbReference type="GO" id="GO:0006633">
    <property type="term" value="P:fatty acid biosynthetic process"/>
    <property type="evidence" value="ECO:0007669"/>
    <property type="project" value="UniProtKB-KW"/>
</dbReference>
<proteinExistence type="inferred from homology"/>
<dbReference type="FunFam" id="1.10.620.20:FF:000002">
    <property type="entry name" value="Stearoyl-[acyl-carrier-protein] 9-desaturase, chloroplastic"/>
    <property type="match status" value="1"/>
</dbReference>
<keyword evidence="9" id="KW-0276">Fatty acid metabolism</keyword>
<comment type="caution">
    <text evidence="18">The sequence shown here is derived from an EMBL/GenBank/DDBJ whole genome shotgun (WGS) entry which is preliminary data.</text>
</comment>
<evidence type="ECO:0000256" key="5">
    <source>
        <dbReference type="ARBA" id="ARBA00022516"/>
    </source>
</evidence>
<dbReference type="PROSITE" id="PS51181">
    <property type="entry name" value="PPASE_TENSIN"/>
    <property type="match status" value="1"/>
</dbReference>
<evidence type="ECO:0000256" key="15">
    <source>
        <dbReference type="SAM" id="Coils"/>
    </source>
</evidence>
<dbReference type="Gene3D" id="3.40.50.300">
    <property type="entry name" value="P-loop containing nucleotide triphosphate hydrolases"/>
    <property type="match status" value="2"/>
</dbReference>
<evidence type="ECO:0000256" key="7">
    <source>
        <dbReference type="ARBA" id="ARBA00022640"/>
    </source>
</evidence>
<keyword evidence="12" id="KW-0408">Iron</keyword>
<dbReference type="SUPFAM" id="SSF47240">
    <property type="entry name" value="Ferritin-like"/>
    <property type="match status" value="1"/>
</dbReference>
<dbReference type="GO" id="GO:0045300">
    <property type="term" value="F:stearoyl-[ACP] desaturase activity"/>
    <property type="evidence" value="ECO:0007669"/>
    <property type="project" value="InterPro"/>
</dbReference>
<comment type="subcellular location">
    <subcellularLocation>
        <location evidence="2">Plastid</location>
        <location evidence="2">Chloroplast</location>
    </subcellularLocation>
</comment>
<dbReference type="Gene3D" id="1.10.620.20">
    <property type="entry name" value="Ribonucleotide Reductase, subunit A"/>
    <property type="match status" value="1"/>
</dbReference>
<dbReference type="PANTHER" id="PTHR31155">
    <property type="entry name" value="ACYL- ACYL-CARRIER-PROTEIN DESATURASE-RELATED"/>
    <property type="match status" value="1"/>
</dbReference>
<keyword evidence="19" id="KW-1185">Reference proteome</keyword>
<keyword evidence="8" id="KW-0479">Metal-binding</keyword>
<evidence type="ECO:0000256" key="10">
    <source>
        <dbReference type="ARBA" id="ARBA00022946"/>
    </source>
</evidence>
<dbReference type="GO" id="GO:0016887">
    <property type="term" value="F:ATP hydrolysis activity"/>
    <property type="evidence" value="ECO:0007669"/>
    <property type="project" value="InterPro"/>
</dbReference>
<evidence type="ECO:0000313" key="19">
    <source>
        <dbReference type="Proteomes" id="UP001445335"/>
    </source>
</evidence>
<dbReference type="Gene3D" id="3.60.21.10">
    <property type="match status" value="1"/>
</dbReference>
<evidence type="ECO:0000256" key="12">
    <source>
        <dbReference type="ARBA" id="ARBA00023004"/>
    </source>
</evidence>
<dbReference type="EMBL" id="JALJOU010000046">
    <property type="protein sequence ID" value="KAK9831419.1"/>
    <property type="molecule type" value="Genomic_DNA"/>
</dbReference>
<dbReference type="Pfam" id="PF13558">
    <property type="entry name" value="SbcC_Walker_B"/>
    <property type="match status" value="1"/>
</dbReference>
<dbReference type="Proteomes" id="UP001445335">
    <property type="component" value="Unassembled WGS sequence"/>
</dbReference>
<name>A0AAW1RCD1_9CHLO</name>
<keyword evidence="5" id="KW-0444">Lipid biosynthesis</keyword>
<dbReference type="InterPro" id="IPR016130">
    <property type="entry name" value="Tyr_Pase_AS"/>
</dbReference>
<organism evidence="18 19">
    <name type="scientific">Elliptochloris bilobata</name>
    <dbReference type="NCBI Taxonomy" id="381761"/>
    <lineage>
        <taxon>Eukaryota</taxon>
        <taxon>Viridiplantae</taxon>
        <taxon>Chlorophyta</taxon>
        <taxon>core chlorophytes</taxon>
        <taxon>Trebouxiophyceae</taxon>
        <taxon>Trebouxiophyceae incertae sedis</taxon>
        <taxon>Elliptochloris clade</taxon>
        <taxon>Elliptochloris</taxon>
    </lineage>
</organism>
<keyword evidence="11" id="KW-0560">Oxidoreductase</keyword>
<keyword evidence="6" id="KW-0150">Chloroplast</keyword>
<evidence type="ECO:0000256" key="8">
    <source>
        <dbReference type="ARBA" id="ARBA00022723"/>
    </source>
</evidence>
<feature type="domain" description="Tyrosine specific protein phosphatases" evidence="16">
    <location>
        <begin position="1381"/>
        <end position="1423"/>
    </location>
</feature>
<evidence type="ECO:0000259" key="16">
    <source>
        <dbReference type="PROSITE" id="PS50056"/>
    </source>
</evidence>
<dbReference type="SMART" id="SM00404">
    <property type="entry name" value="PTPc_motif"/>
    <property type="match status" value="1"/>
</dbReference>
<dbReference type="InterPro" id="IPR029021">
    <property type="entry name" value="Prot-tyrosine_phosphatase-like"/>
</dbReference>
<comment type="cofactor">
    <cofactor evidence="1">
        <name>Fe(2+)</name>
        <dbReference type="ChEBI" id="CHEBI:29033"/>
    </cofactor>
</comment>
<dbReference type="PANTHER" id="PTHR31155:SF9">
    <property type="entry name" value="STEAROYL-[ACYL-CARRIER-PROTEIN] 9-DESATURASE 7, CHLOROPLASTIC"/>
    <property type="match status" value="1"/>
</dbReference>
<dbReference type="InterPro" id="IPR003595">
    <property type="entry name" value="Tyr_Pase_cat"/>
</dbReference>
<gene>
    <name evidence="18" type="ORF">WJX81_003210</name>
</gene>
<dbReference type="SUPFAM" id="SSF56300">
    <property type="entry name" value="Metallo-dependent phosphatases"/>
    <property type="match status" value="1"/>
</dbReference>
<evidence type="ECO:0000256" key="11">
    <source>
        <dbReference type="ARBA" id="ARBA00023002"/>
    </source>
</evidence>
<keyword evidence="7" id="KW-0934">Plastid</keyword>
<dbReference type="CDD" id="cd01050">
    <property type="entry name" value="Acyl_ACP_Desat"/>
    <property type="match status" value="1"/>
</dbReference>
<evidence type="ECO:0000259" key="17">
    <source>
        <dbReference type="PROSITE" id="PS51181"/>
    </source>
</evidence>
<reference evidence="18 19" key="1">
    <citation type="journal article" date="2024" name="Nat. Commun.">
        <title>Phylogenomics reveals the evolutionary origins of lichenization in chlorophyte algae.</title>
        <authorList>
            <person name="Puginier C."/>
            <person name="Libourel C."/>
            <person name="Otte J."/>
            <person name="Skaloud P."/>
            <person name="Haon M."/>
            <person name="Grisel S."/>
            <person name="Petersen M."/>
            <person name="Berrin J.G."/>
            <person name="Delaux P.M."/>
            <person name="Dal Grande F."/>
            <person name="Keller J."/>
        </authorList>
    </citation>
    <scope>NUCLEOTIDE SEQUENCE [LARGE SCALE GENOMIC DNA]</scope>
    <source>
        <strain evidence="18 19">SAG 245.80</strain>
    </source>
</reference>
<evidence type="ECO:0000256" key="14">
    <source>
        <dbReference type="ARBA" id="ARBA00023160"/>
    </source>
</evidence>
<evidence type="ECO:0000256" key="2">
    <source>
        <dbReference type="ARBA" id="ARBA00004229"/>
    </source>
</evidence>
<feature type="coiled-coil region" evidence="15">
    <location>
        <begin position="942"/>
        <end position="1028"/>
    </location>
</feature>
<dbReference type="InterPro" id="IPR029052">
    <property type="entry name" value="Metallo-depent_PP-like"/>
</dbReference>
<dbReference type="InterPro" id="IPR027417">
    <property type="entry name" value="P-loop_NTPase"/>
</dbReference>
<dbReference type="InterPro" id="IPR029023">
    <property type="entry name" value="Tensin_phosphatase"/>
</dbReference>
<keyword evidence="10" id="KW-0809">Transit peptide</keyword>
<evidence type="ECO:0000256" key="3">
    <source>
        <dbReference type="ARBA" id="ARBA00008749"/>
    </source>
</evidence>